<dbReference type="PANTHER" id="PTHR43744:SF12">
    <property type="entry name" value="ABC TRANSPORTER PERMEASE PROTEIN MG189-RELATED"/>
    <property type="match status" value="1"/>
</dbReference>
<dbReference type="AlphaFoldDB" id="A0A2M8Z2L1"/>
<evidence type="ECO:0000256" key="3">
    <source>
        <dbReference type="ARBA" id="ARBA00022475"/>
    </source>
</evidence>
<dbReference type="GO" id="GO:0055085">
    <property type="term" value="P:transmembrane transport"/>
    <property type="evidence" value="ECO:0007669"/>
    <property type="project" value="InterPro"/>
</dbReference>
<feature type="transmembrane region" description="Helical" evidence="7">
    <location>
        <begin position="241"/>
        <end position="262"/>
    </location>
</feature>
<dbReference type="CDD" id="cd06261">
    <property type="entry name" value="TM_PBP2"/>
    <property type="match status" value="1"/>
</dbReference>
<keyword evidence="5 7" id="KW-1133">Transmembrane helix</keyword>
<evidence type="ECO:0000256" key="7">
    <source>
        <dbReference type="RuleBase" id="RU363032"/>
    </source>
</evidence>
<reference evidence="9 10" key="1">
    <citation type="submission" date="2017-11" db="EMBL/GenBank/DDBJ databases">
        <title>Understudied soil microbes with underappreciated capabilities: Untangling the Clostridium saccharolyticum group.</title>
        <authorList>
            <person name="Leschine S."/>
        </authorList>
    </citation>
    <scope>NUCLEOTIDE SEQUENCE [LARGE SCALE GENOMIC DNA]</scope>
    <source>
        <strain evidence="9 10">18A</strain>
    </source>
</reference>
<evidence type="ECO:0000313" key="9">
    <source>
        <dbReference type="EMBL" id="PJJ27673.1"/>
    </source>
</evidence>
<sequence>MGVLLKRKIKNTVLYAISIVIALITGFPFVFLVINSFKGMGEYLTNIWRLPKEPFFGNYQLVLKPDFLRYFLNSVVVSGVSVFIIVVVSSMISFTFARLKYRGRNLLYFAIIAGMMIPVHTTLIPTFTLLSSIGLTDTLTGLVGPYVSYNIPIAVFILTQFFREIPKELEEAAIIDGCSIVGTFKNIILPLSGPAISTIVVYTFLNIWNEFINANVLINSTGKKTLPLGIREFYGMQSVNIPAVLTAILIGSLPVILLYFFAQEKVVNGLTQGAVKG</sequence>
<dbReference type="Pfam" id="PF00528">
    <property type="entry name" value="BPD_transp_1"/>
    <property type="match status" value="1"/>
</dbReference>
<dbReference type="Proteomes" id="UP000231092">
    <property type="component" value="Unassembled WGS sequence"/>
</dbReference>
<comment type="similarity">
    <text evidence="7">Belongs to the binding-protein-dependent transport system permease family.</text>
</comment>
<dbReference type="PROSITE" id="PS50928">
    <property type="entry name" value="ABC_TM1"/>
    <property type="match status" value="1"/>
</dbReference>
<dbReference type="InterPro" id="IPR000515">
    <property type="entry name" value="MetI-like"/>
</dbReference>
<dbReference type="Gene3D" id="1.10.3720.10">
    <property type="entry name" value="MetI-like"/>
    <property type="match status" value="1"/>
</dbReference>
<evidence type="ECO:0000313" key="10">
    <source>
        <dbReference type="Proteomes" id="UP000231092"/>
    </source>
</evidence>
<feature type="transmembrane region" description="Helical" evidence="7">
    <location>
        <begin position="12"/>
        <end position="34"/>
    </location>
</feature>
<evidence type="ECO:0000256" key="2">
    <source>
        <dbReference type="ARBA" id="ARBA00022448"/>
    </source>
</evidence>
<proteinExistence type="inferred from homology"/>
<comment type="subcellular location">
    <subcellularLocation>
        <location evidence="1 7">Cell membrane</location>
        <topology evidence="1 7">Multi-pass membrane protein</topology>
    </subcellularLocation>
</comment>
<dbReference type="OrthoDB" id="42677at2"/>
<feature type="transmembrane region" description="Helical" evidence="7">
    <location>
        <begin position="70"/>
        <end position="94"/>
    </location>
</feature>
<dbReference type="EMBL" id="PGET01000001">
    <property type="protein sequence ID" value="PJJ27673.1"/>
    <property type="molecule type" value="Genomic_DNA"/>
</dbReference>
<comment type="caution">
    <text evidence="9">The sequence shown here is derived from an EMBL/GenBank/DDBJ whole genome shotgun (WGS) entry which is preliminary data.</text>
</comment>
<evidence type="ECO:0000259" key="8">
    <source>
        <dbReference type="PROSITE" id="PS50928"/>
    </source>
</evidence>
<keyword evidence="3" id="KW-1003">Cell membrane</keyword>
<accession>A0A2M8Z2L1</accession>
<feature type="domain" description="ABC transmembrane type-1" evidence="8">
    <location>
        <begin position="71"/>
        <end position="262"/>
    </location>
</feature>
<feature type="transmembrane region" description="Helical" evidence="7">
    <location>
        <begin position="106"/>
        <end position="130"/>
    </location>
</feature>
<keyword evidence="6 7" id="KW-0472">Membrane</keyword>
<evidence type="ECO:0000256" key="1">
    <source>
        <dbReference type="ARBA" id="ARBA00004651"/>
    </source>
</evidence>
<dbReference type="RefSeq" id="WP_100304280.1">
    <property type="nucleotide sequence ID" value="NZ_PGET01000001.1"/>
</dbReference>
<name>A0A2M8Z2L1_9FIRM</name>
<organism evidence="9 10">
    <name type="scientific">[Clostridium] celerecrescens 18A</name>
    <dbReference type="NCBI Taxonomy" id="1286362"/>
    <lineage>
        <taxon>Bacteria</taxon>
        <taxon>Bacillati</taxon>
        <taxon>Bacillota</taxon>
        <taxon>Clostridia</taxon>
        <taxon>Lachnospirales</taxon>
        <taxon>Lachnospiraceae</taxon>
        <taxon>Lacrimispora</taxon>
    </lineage>
</organism>
<dbReference type="PANTHER" id="PTHR43744">
    <property type="entry name" value="ABC TRANSPORTER PERMEASE PROTEIN MG189-RELATED-RELATED"/>
    <property type="match status" value="1"/>
</dbReference>
<dbReference type="InterPro" id="IPR035906">
    <property type="entry name" value="MetI-like_sf"/>
</dbReference>
<keyword evidence="2 7" id="KW-0813">Transport</keyword>
<evidence type="ECO:0000256" key="5">
    <source>
        <dbReference type="ARBA" id="ARBA00022989"/>
    </source>
</evidence>
<protein>
    <submittedName>
        <fullName evidence="9">Raffinose/stachyose/melibiose transport system permease protein</fullName>
    </submittedName>
</protein>
<dbReference type="SUPFAM" id="SSF161098">
    <property type="entry name" value="MetI-like"/>
    <property type="match status" value="1"/>
</dbReference>
<evidence type="ECO:0000256" key="6">
    <source>
        <dbReference type="ARBA" id="ARBA00023136"/>
    </source>
</evidence>
<dbReference type="GO" id="GO:0005886">
    <property type="term" value="C:plasma membrane"/>
    <property type="evidence" value="ECO:0007669"/>
    <property type="project" value="UniProtKB-SubCell"/>
</dbReference>
<feature type="transmembrane region" description="Helical" evidence="7">
    <location>
        <begin position="142"/>
        <end position="162"/>
    </location>
</feature>
<gene>
    <name evidence="9" type="ORF">H171_1143</name>
</gene>
<keyword evidence="4 7" id="KW-0812">Transmembrane</keyword>
<evidence type="ECO:0000256" key="4">
    <source>
        <dbReference type="ARBA" id="ARBA00022692"/>
    </source>
</evidence>